<dbReference type="KEGG" id="soe:110792825"/>
<proteinExistence type="predicted"/>
<dbReference type="GeneID" id="110792825"/>
<dbReference type="InterPro" id="IPR046848">
    <property type="entry name" value="E_motif"/>
</dbReference>
<feature type="repeat" description="PPR" evidence="2">
    <location>
        <begin position="271"/>
        <end position="301"/>
    </location>
</feature>
<dbReference type="Pfam" id="PF01535">
    <property type="entry name" value="PPR"/>
    <property type="match status" value="2"/>
</dbReference>
<dbReference type="FunFam" id="1.25.40.10:FF:000348">
    <property type="entry name" value="Pentatricopeptide repeat-containing protein chloroplastic"/>
    <property type="match status" value="1"/>
</dbReference>
<reference evidence="4" key="2">
    <citation type="submission" date="2025-08" db="UniProtKB">
        <authorList>
            <consortium name="RefSeq"/>
        </authorList>
    </citation>
    <scope>IDENTIFICATION</scope>
    <source>
        <tissue evidence="4">Leaf</tissue>
    </source>
</reference>
<evidence type="ECO:0000256" key="1">
    <source>
        <dbReference type="ARBA" id="ARBA00022737"/>
    </source>
</evidence>
<dbReference type="InterPro" id="IPR002885">
    <property type="entry name" value="PPR_rpt"/>
</dbReference>
<dbReference type="RefSeq" id="XP_021853334.1">
    <property type="nucleotide sequence ID" value="XM_021997642.2"/>
</dbReference>
<dbReference type="InterPro" id="IPR046960">
    <property type="entry name" value="PPR_At4g14850-like_plant"/>
</dbReference>
<name>A0A9R0IPR8_SPIOL</name>
<protein>
    <submittedName>
        <fullName evidence="4">Pentatricopeptide repeat-containing protein At5g56310</fullName>
    </submittedName>
</protein>
<keyword evidence="1" id="KW-0677">Repeat</keyword>
<dbReference type="FunFam" id="1.25.40.10:FF:000242">
    <property type="entry name" value="Pentatricopeptide repeat-containing protein"/>
    <property type="match status" value="1"/>
</dbReference>
<feature type="repeat" description="PPR" evidence="2">
    <location>
        <begin position="302"/>
        <end position="336"/>
    </location>
</feature>
<accession>A0A9R0IPR8</accession>
<dbReference type="OrthoDB" id="185373at2759"/>
<gene>
    <name evidence="4" type="primary">LOC110792825</name>
</gene>
<evidence type="ECO:0000313" key="4">
    <source>
        <dbReference type="RefSeq" id="XP_021853334.1"/>
    </source>
</evidence>
<evidence type="ECO:0000256" key="2">
    <source>
        <dbReference type="PROSITE-ProRule" id="PRU00708"/>
    </source>
</evidence>
<dbReference type="PANTHER" id="PTHR47926:SF432">
    <property type="entry name" value="(WILD MALAYSIAN BANANA) HYPOTHETICAL PROTEIN"/>
    <property type="match status" value="1"/>
</dbReference>
<feature type="repeat" description="PPR" evidence="2">
    <location>
        <begin position="200"/>
        <end position="234"/>
    </location>
</feature>
<dbReference type="Pfam" id="PF20431">
    <property type="entry name" value="E_motif"/>
    <property type="match status" value="1"/>
</dbReference>
<dbReference type="InterPro" id="IPR011990">
    <property type="entry name" value="TPR-like_helical_dom_sf"/>
</dbReference>
<dbReference type="NCBIfam" id="TIGR00756">
    <property type="entry name" value="PPR"/>
    <property type="match status" value="3"/>
</dbReference>
<sequence>MLEIGSLISKLKLCSSPKHIYQIHGILLSTGLHHDNILISKLVESCSRFNLSHYGYSVFKQTSQPCIYLYNTMIKSLSSHHSSAQESIFVFNNIRVFGLFPDSYSFPFVLRAASRLCDGKVGEMIHGQSIKCGFELNIHVAIGIVQMYSSRGRLEDARNVFDKMSSSKDVALWNAMSAGYAGVGDMSSGRALFESMTERNVISWTTLIAGYVHVNQAKEAIEIFQRMRVEGVEFDEVALLAVLSACADLGALELGEWIHDFLEKKCGLRKTVPLYNALVDMYMKSGNIEKALLVFDNMQNKSVVSWTTVIVGLAFHGLGKEALQMFSHMEKVGCKPNEITFIGVLSACTHVGFVELGNSYFKSMSSKYGITPKIQHYGCMVDLLGRAGCLEEAENLIRKMPFNANAAIWGSLLAAAKTHRDYLLASKALQQLSILEPDNSGNYALVSNTYASVGRWSEAKLVRKTMRSSGVKKLRGESSIELNNCIRSFVAGTLTYPEAEEINDILWEIHHQCTLEEHEQNKVELLFSLIE</sequence>
<keyword evidence="3" id="KW-1185">Reference proteome</keyword>
<dbReference type="GO" id="GO:0009451">
    <property type="term" value="P:RNA modification"/>
    <property type="evidence" value="ECO:0007669"/>
    <property type="project" value="InterPro"/>
</dbReference>
<dbReference type="GO" id="GO:0003723">
    <property type="term" value="F:RNA binding"/>
    <property type="evidence" value="ECO:0007669"/>
    <property type="project" value="InterPro"/>
</dbReference>
<organism evidence="3 4">
    <name type="scientific">Spinacia oleracea</name>
    <name type="common">Spinach</name>
    <dbReference type="NCBI Taxonomy" id="3562"/>
    <lineage>
        <taxon>Eukaryota</taxon>
        <taxon>Viridiplantae</taxon>
        <taxon>Streptophyta</taxon>
        <taxon>Embryophyta</taxon>
        <taxon>Tracheophyta</taxon>
        <taxon>Spermatophyta</taxon>
        <taxon>Magnoliopsida</taxon>
        <taxon>eudicotyledons</taxon>
        <taxon>Gunneridae</taxon>
        <taxon>Pentapetalae</taxon>
        <taxon>Caryophyllales</taxon>
        <taxon>Chenopodiaceae</taxon>
        <taxon>Chenopodioideae</taxon>
        <taxon>Anserineae</taxon>
        <taxon>Spinacia</taxon>
    </lineage>
</organism>
<evidence type="ECO:0000313" key="3">
    <source>
        <dbReference type="Proteomes" id="UP000813463"/>
    </source>
</evidence>
<dbReference type="AlphaFoldDB" id="A0A9R0IPR8"/>
<reference evidence="3" key="1">
    <citation type="journal article" date="2021" name="Nat. Commun.">
        <title>Genomic analyses provide insights into spinach domestication and the genetic basis of agronomic traits.</title>
        <authorList>
            <person name="Cai X."/>
            <person name="Sun X."/>
            <person name="Xu C."/>
            <person name="Sun H."/>
            <person name="Wang X."/>
            <person name="Ge C."/>
            <person name="Zhang Z."/>
            <person name="Wang Q."/>
            <person name="Fei Z."/>
            <person name="Jiao C."/>
            <person name="Wang Q."/>
        </authorList>
    </citation>
    <scope>NUCLEOTIDE SEQUENCE [LARGE SCALE GENOMIC DNA]</scope>
    <source>
        <strain evidence="3">cv. Varoflay</strain>
    </source>
</reference>
<dbReference type="PROSITE" id="PS51375">
    <property type="entry name" value="PPR"/>
    <property type="match status" value="3"/>
</dbReference>
<dbReference type="PANTHER" id="PTHR47926">
    <property type="entry name" value="PENTATRICOPEPTIDE REPEAT-CONTAINING PROTEIN"/>
    <property type="match status" value="1"/>
</dbReference>
<dbReference type="Gene3D" id="1.25.40.10">
    <property type="entry name" value="Tetratricopeptide repeat domain"/>
    <property type="match status" value="3"/>
</dbReference>
<dbReference type="Proteomes" id="UP000813463">
    <property type="component" value="Chromosome 4"/>
</dbReference>
<dbReference type="Pfam" id="PF13041">
    <property type="entry name" value="PPR_2"/>
    <property type="match status" value="2"/>
</dbReference>